<evidence type="ECO:0000313" key="2">
    <source>
        <dbReference type="EMBL" id="BES97136.1"/>
    </source>
</evidence>
<accession>A0ABN7AY68</accession>
<gene>
    <name evidence="2" type="ORF">NTJ_09951</name>
</gene>
<sequence length="322" mass="37227">MGSNINGNYLLNLGFRGRGKISFNPQEILDQPIRRPGTAPAPQPDPPAPTNGSSAKLIPFDRFFTGDPIDEFELYRTMEQFLLRDSCTLSDMEQMMEYLNQKALQSDRNVPTICKYLYVFSKDPIVGDNVRAAFYSNLENNFMGREKLKLREGPTRYRNFIRWVMAAAHHFRNLLYAPFDDLLFSLLTLADEISNFNDSEDIPLYCILILRFCYYSTLPQSNGTLVSVQLGEQYKSAVNRARDVVRRKLMRGGLSAVQTGWLCLVLEVSWSTKYLEDEIVTYYENILPSFSLIQLKSLNIRLPKNHGREKYLEHIRKYIVVE</sequence>
<proteinExistence type="predicted"/>
<dbReference type="EMBL" id="AP028916">
    <property type="protein sequence ID" value="BES97136.1"/>
    <property type="molecule type" value="Genomic_DNA"/>
</dbReference>
<protein>
    <recommendedName>
        <fullName evidence="4">MIF4G domain-containing protein</fullName>
    </recommendedName>
</protein>
<name>A0ABN7AY68_9HEMI</name>
<keyword evidence="3" id="KW-1185">Reference proteome</keyword>
<feature type="compositionally biased region" description="Pro residues" evidence="1">
    <location>
        <begin position="39"/>
        <end position="49"/>
    </location>
</feature>
<dbReference type="Proteomes" id="UP001307889">
    <property type="component" value="Chromosome 8"/>
</dbReference>
<evidence type="ECO:0000256" key="1">
    <source>
        <dbReference type="SAM" id="MobiDB-lite"/>
    </source>
</evidence>
<organism evidence="2 3">
    <name type="scientific">Nesidiocoris tenuis</name>
    <dbReference type="NCBI Taxonomy" id="355587"/>
    <lineage>
        <taxon>Eukaryota</taxon>
        <taxon>Metazoa</taxon>
        <taxon>Ecdysozoa</taxon>
        <taxon>Arthropoda</taxon>
        <taxon>Hexapoda</taxon>
        <taxon>Insecta</taxon>
        <taxon>Pterygota</taxon>
        <taxon>Neoptera</taxon>
        <taxon>Paraneoptera</taxon>
        <taxon>Hemiptera</taxon>
        <taxon>Heteroptera</taxon>
        <taxon>Panheteroptera</taxon>
        <taxon>Cimicomorpha</taxon>
        <taxon>Miridae</taxon>
        <taxon>Dicyphina</taxon>
        <taxon>Nesidiocoris</taxon>
    </lineage>
</organism>
<reference evidence="2 3" key="1">
    <citation type="submission" date="2023-09" db="EMBL/GenBank/DDBJ databases">
        <title>Nesidiocoris tenuis whole genome shotgun sequence.</title>
        <authorList>
            <person name="Shibata T."/>
            <person name="Shimoda M."/>
            <person name="Kobayashi T."/>
            <person name="Uehara T."/>
        </authorList>
    </citation>
    <scope>NUCLEOTIDE SEQUENCE [LARGE SCALE GENOMIC DNA]</scope>
    <source>
        <strain evidence="2 3">Japan</strain>
    </source>
</reference>
<feature type="region of interest" description="Disordered" evidence="1">
    <location>
        <begin position="31"/>
        <end position="55"/>
    </location>
</feature>
<evidence type="ECO:0000313" key="3">
    <source>
        <dbReference type="Proteomes" id="UP001307889"/>
    </source>
</evidence>
<evidence type="ECO:0008006" key="4">
    <source>
        <dbReference type="Google" id="ProtNLM"/>
    </source>
</evidence>